<feature type="compositionally biased region" description="Low complexity" evidence="1">
    <location>
        <begin position="170"/>
        <end position="184"/>
    </location>
</feature>
<sequence>MKNFIHKYGHIILWLIFIIFMFISLMVLVTQGIVYALVIFVPSLIFLCPPIIKFIQRKTRLKKVVLGIFATIVMSFALFGTSRHSAALKEENIRINQEKRKEDQERKSLEEQKRTEEQQKNEEEKKSELAAANKKAETKQKKDKEDKEDKDTKSTDKEKAEQTKDKEKSQVQQSQAQKQVQPQQKAKKVVVRASKKSGQYYTPGHPSYNKVAPNNVVVYSSEEAAARAGYKKAA</sequence>
<evidence type="ECO:0000256" key="2">
    <source>
        <dbReference type="SAM" id="Phobius"/>
    </source>
</evidence>
<evidence type="ECO:0000313" key="3">
    <source>
        <dbReference type="EMBL" id="PMC52148.1"/>
    </source>
</evidence>
<dbReference type="AlphaFoldDB" id="A0A2N6SDX0"/>
<dbReference type="Proteomes" id="UP000235670">
    <property type="component" value="Unassembled WGS sequence"/>
</dbReference>
<dbReference type="SUPFAM" id="SSF57884">
    <property type="entry name" value="Ada DNA repair protein, N-terminal domain (N-Ada 10)"/>
    <property type="match status" value="1"/>
</dbReference>
<feature type="compositionally biased region" description="Basic residues" evidence="1">
    <location>
        <begin position="185"/>
        <end position="195"/>
    </location>
</feature>
<feature type="region of interest" description="Disordered" evidence="1">
    <location>
        <begin position="99"/>
        <end position="209"/>
    </location>
</feature>
<evidence type="ECO:0000313" key="4">
    <source>
        <dbReference type="Proteomes" id="UP000235670"/>
    </source>
</evidence>
<keyword evidence="2" id="KW-0472">Membrane</keyword>
<proteinExistence type="predicted"/>
<organism evidence="3 4">
    <name type="scientific">Gemella sanguinis</name>
    <dbReference type="NCBI Taxonomy" id="84135"/>
    <lineage>
        <taxon>Bacteria</taxon>
        <taxon>Bacillati</taxon>
        <taxon>Bacillota</taxon>
        <taxon>Bacilli</taxon>
        <taxon>Bacillales</taxon>
        <taxon>Gemellaceae</taxon>
        <taxon>Gemella</taxon>
    </lineage>
</organism>
<protein>
    <submittedName>
        <fullName evidence="3">N-acetylmuramoyl-L-alanine amidase</fullName>
    </submittedName>
</protein>
<gene>
    <name evidence="3" type="ORF">CJ218_06015</name>
</gene>
<reference evidence="3 4" key="1">
    <citation type="submission" date="2017-09" db="EMBL/GenBank/DDBJ databases">
        <title>Bacterial strain isolated from the female urinary microbiota.</title>
        <authorList>
            <person name="Thomas-White K."/>
            <person name="Kumar N."/>
            <person name="Forster S."/>
            <person name="Putonti C."/>
            <person name="Lawley T."/>
            <person name="Wolfe A.J."/>
        </authorList>
    </citation>
    <scope>NUCLEOTIDE SEQUENCE [LARGE SCALE GENOMIC DNA]</scope>
    <source>
        <strain evidence="3 4">UMB0186</strain>
    </source>
</reference>
<dbReference type="EMBL" id="PNGT01000006">
    <property type="protein sequence ID" value="PMC52148.1"/>
    <property type="molecule type" value="Genomic_DNA"/>
</dbReference>
<dbReference type="RefSeq" id="WP_102189969.1">
    <property type="nucleotide sequence ID" value="NZ_PNGT01000006.1"/>
</dbReference>
<comment type="caution">
    <text evidence="3">The sequence shown here is derived from an EMBL/GenBank/DDBJ whole genome shotgun (WGS) entry which is preliminary data.</text>
</comment>
<dbReference type="OrthoDB" id="2988419at2"/>
<accession>A0A2N6SDX0</accession>
<feature type="compositionally biased region" description="Basic and acidic residues" evidence="1">
    <location>
        <begin position="99"/>
        <end position="169"/>
    </location>
</feature>
<feature type="transmembrane region" description="Helical" evidence="2">
    <location>
        <begin position="12"/>
        <end position="29"/>
    </location>
</feature>
<name>A0A2N6SDX0_9BACL</name>
<dbReference type="InterPro" id="IPR035451">
    <property type="entry name" value="Ada-like_dom_sf"/>
</dbReference>
<keyword evidence="2" id="KW-0812">Transmembrane</keyword>
<dbReference type="STRING" id="84135.GCA_001052115_01073"/>
<feature type="transmembrane region" description="Helical" evidence="2">
    <location>
        <begin position="35"/>
        <end position="52"/>
    </location>
</feature>
<keyword evidence="2" id="KW-1133">Transmembrane helix</keyword>
<evidence type="ECO:0000256" key="1">
    <source>
        <dbReference type="SAM" id="MobiDB-lite"/>
    </source>
</evidence>
<feature type="transmembrane region" description="Helical" evidence="2">
    <location>
        <begin position="64"/>
        <end position="82"/>
    </location>
</feature>